<dbReference type="Gene3D" id="1.10.10.60">
    <property type="entry name" value="Homeodomain-like"/>
    <property type="match status" value="2"/>
</dbReference>
<evidence type="ECO:0000313" key="6">
    <source>
        <dbReference type="Proteomes" id="UP000323521"/>
    </source>
</evidence>
<dbReference type="Proteomes" id="UP000323521">
    <property type="component" value="Chromosome"/>
</dbReference>
<dbReference type="Pfam" id="PF12833">
    <property type="entry name" value="HTH_18"/>
    <property type="match status" value="1"/>
</dbReference>
<protein>
    <recommendedName>
        <fullName evidence="4">HTH araC/xylS-type domain-containing protein</fullName>
    </recommendedName>
</protein>
<dbReference type="PANTHER" id="PTHR43280:SF2">
    <property type="entry name" value="HTH-TYPE TRANSCRIPTIONAL REGULATOR EXSA"/>
    <property type="match status" value="1"/>
</dbReference>
<dbReference type="EMBL" id="CP017634">
    <property type="protein sequence ID" value="ATW26194.1"/>
    <property type="molecule type" value="Genomic_DNA"/>
</dbReference>
<dbReference type="PROSITE" id="PS00041">
    <property type="entry name" value="HTH_ARAC_FAMILY_1"/>
    <property type="match status" value="1"/>
</dbReference>
<organism evidence="5 6">
    <name type="scientific">Formimonas warabiya</name>
    <dbReference type="NCBI Taxonomy" id="1761012"/>
    <lineage>
        <taxon>Bacteria</taxon>
        <taxon>Bacillati</taxon>
        <taxon>Bacillota</taxon>
        <taxon>Clostridia</taxon>
        <taxon>Eubacteriales</taxon>
        <taxon>Peptococcaceae</taxon>
        <taxon>Candidatus Formimonas</taxon>
    </lineage>
</organism>
<evidence type="ECO:0000313" key="5">
    <source>
        <dbReference type="EMBL" id="ATW26194.1"/>
    </source>
</evidence>
<gene>
    <name evidence="5" type="ORF">DCMF_16730</name>
</gene>
<evidence type="ECO:0000256" key="3">
    <source>
        <dbReference type="ARBA" id="ARBA00023163"/>
    </source>
</evidence>
<keyword evidence="2" id="KW-0238">DNA-binding</keyword>
<dbReference type="RefSeq" id="WP_148135476.1">
    <property type="nucleotide sequence ID" value="NZ_CP017634.1"/>
</dbReference>
<dbReference type="PANTHER" id="PTHR43280">
    <property type="entry name" value="ARAC-FAMILY TRANSCRIPTIONAL REGULATOR"/>
    <property type="match status" value="1"/>
</dbReference>
<dbReference type="PROSITE" id="PS01124">
    <property type="entry name" value="HTH_ARAC_FAMILY_2"/>
    <property type="match status" value="1"/>
</dbReference>
<dbReference type="InterPro" id="IPR018060">
    <property type="entry name" value="HTH_AraC"/>
</dbReference>
<dbReference type="GO" id="GO:0003700">
    <property type="term" value="F:DNA-binding transcription factor activity"/>
    <property type="evidence" value="ECO:0007669"/>
    <property type="project" value="InterPro"/>
</dbReference>
<sequence length="301" mass="34782">MAKYTAIHHYLEYLTNEFELEFCINDFTGLLLSDPDVTAVLQPYMIHKNPFCLYVKSNKTLYKKCYKMRDKILEKSEKVKGPFYGMCYCGLEEYVIPIICADHVVGVIYAGLFCTREDKAAERIKAVSERYNMNISLILDKFALVIRQNKYDHKFMSNILGILAEYISHIYTGLLITNKSLPKANLKNRPEINYILSHAIEFIKQNYYAQISAKDIAYFCHCSVSTLSHIFKKTVKMSIKSYINKLRMEHAKQLLIQTDKSISEIAVKVGFNDPNYFSNTFSKLNGMSPTSFKNTYISSIK</sequence>
<name>A0A3G1KUT8_FORW1</name>
<dbReference type="OrthoDB" id="1681793at2"/>
<dbReference type="InterPro" id="IPR018771">
    <property type="entry name" value="PocR_dom"/>
</dbReference>
<dbReference type="SUPFAM" id="SSF46689">
    <property type="entry name" value="Homeodomain-like"/>
    <property type="match status" value="2"/>
</dbReference>
<proteinExistence type="predicted"/>
<dbReference type="GO" id="GO:0043565">
    <property type="term" value="F:sequence-specific DNA binding"/>
    <property type="evidence" value="ECO:0007669"/>
    <property type="project" value="InterPro"/>
</dbReference>
<dbReference type="SMART" id="SM00342">
    <property type="entry name" value="HTH_ARAC"/>
    <property type="match status" value="1"/>
</dbReference>
<accession>A0A3G1KUT8</accession>
<dbReference type="AlphaFoldDB" id="A0A3G1KUT8"/>
<evidence type="ECO:0000256" key="2">
    <source>
        <dbReference type="ARBA" id="ARBA00023125"/>
    </source>
</evidence>
<reference evidence="5 6" key="1">
    <citation type="submission" date="2016-10" db="EMBL/GenBank/DDBJ databases">
        <title>Complete Genome Sequence of Peptococcaceae strain DCMF.</title>
        <authorList>
            <person name="Edwards R.J."/>
            <person name="Holland S.I."/>
            <person name="Deshpande N.P."/>
            <person name="Wong Y.K."/>
            <person name="Ertan H."/>
            <person name="Manefield M."/>
            <person name="Russell T.L."/>
            <person name="Lee M.J."/>
        </authorList>
    </citation>
    <scope>NUCLEOTIDE SEQUENCE [LARGE SCALE GENOMIC DNA]</scope>
    <source>
        <strain evidence="5 6">DCMF</strain>
    </source>
</reference>
<dbReference type="PRINTS" id="PR00032">
    <property type="entry name" value="HTHARAC"/>
</dbReference>
<evidence type="ECO:0000259" key="4">
    <source>
        <dbReference type="PROSITE" id="PS01124"/>
    </source>
</evidence>
<dbReference type="InterPro" id="IPR020449">
    <property type="entry name" value="Tscrpt_reg_AraC-type_HTH"/>
</dbReference>
<keyword evidence="6" id="KW-1185">Reference proteome</keyword>
<feature type="domain" description="HTH araC/xylS-type" evidence="4">
    <location>
        <begin position="197"/>
        <end position="295"/>
    </location>
</feature>
<keyword evidence="3" id="KW-0804">Transcription</keyword>
<evidence type="ECO:0000256" key="1">
    <source>
        <dbReference type="ARBA" id="ARBA00023015"/>
    </source>
</evidence>
<keyword evidence="1" id="KW-0805">Transcription regulation</keyword>
<dbReference type="InterPro" id="IPR018062">
    <property type="entry name" value="HTH_AraC-typ_CS"/>
</dbReference>
<dbReference type="KEGG" id="fwa:DCMF_16730"/>
<dbReference type="InterPro" id="IPR009057">
    <property type="entry name" value="Homeodomain-like_sf"/>
</dbReference>
<dbReference type="Pfam" id="PF10114">
    <property type="entry name" value="PocR"/>
    <property type="match status" value="1"/>
</dbReference>